<evidence type="ECO:0000313" key="6">
    <source>
        <dbReference type="EMBL" id="QMV32349.1"/>
    </source>
</evidence>
<keyword evidence="4" id="KW-0231">Viral genome packaging</keyword>
<keyword evidence="2" id="KW-0547">Nucleotide-binding</keyword>
<feature type="domain" description="Terminase large subunit gp17-like C-terminal" evidence="5">
    <location>
        <begin position="325"/>
        <end position="474"/>
    </location>
</feature>
<evidence type="ECO:0000256" key="3">
    <source>
        <dbReference type="ARBA" id="ARBA00022840"/>
    </source>
</evidence>
<dbReference type="NCBIfam" id="TIGR01630">
    <property type="entry name" value="psiM2_ORF9"/>
    <property type="match status" value="1"/>
</dbReference>
<evidence type="ECO:0000256" key="1">
    <source>
        <dbReference type="ARBA" id="ARBA00022612"/>
    </source>
</evidence>
<dbReference type="GO" id="GO:0005524">
    <property type="term" value="F:ATP binding"/>
    <property type="evidence" value="ECO:0007669"/>
    <property type="project" value="UniProtKB-KW"/>
</dbReference>
<dbReference type="InterPro" id="IPR006517">
    <property type="entry name" value="Phage_terminase_lsu-like_C"/>
</dbReference>
<evidence type="ECO:0000259" key="5">
    <source>
        <dbReference type="Pfam" id="PF17289"/>
    </source>
</evidence>
<proteinExistence type="predicted"/>
<keyword evidence="1" id="KW-1188">Viral release from host cell</keyword>
<sequence>MSGYSDTEYTALIASMVEAARTNYAAFVSLVHRPNYKHSIFSYKVCKAIDQFVDDVLAGKRPVLLLEAPPQHGKSSLVSRCLPPYLYGRLTGRLPAVRVASASYAQTLANSFARDVKSTMLEPIYREIFPQVSMIGFRGAVDRSDEFSIPLGGAYKAVGAGGPLTGFPVDVGIIDDPTKNAEEALSAVVQDSREAWLDSVVLTRLQLRSGLIIMGTPWSARDLMARARAKFENEAGRYTFLAFPALNEPEQIGYNPELPAGPLVPHLHDRTKLLELKRNMSEFWWSALYQQQPMSEVGSIFSKEHVQYYRRAELPESFARVIMSVDATFKDGNGTDYVFAGVWGKVIEEGAERVYLLDWRRERLSFTKTSEAIIALRNKWPRCSKIYIEEAANGAALIDMLSKHFPQIVGVPPLGSKEARAHATSWVWDNKQVFLPHPEESPGIVPVVAEITSFPDTVTSHDDSVDGMTIALHQLMLKNPIAAMITRDVLKQAQARR</sequence>
<accession>A0A7G5B7S6</accession>
<organism evidence="6 7">
    <name type="scientific">Ralstonia phage Adzire</name>
    <dbReference type="NCBI Taxonomy" id="2759711"/>
    <lineage>
        <taxon>Viruses</taxon>
        <taxon>Duplodnaviria</taxon>
        <taxon>Heunggongvirae</taxon>
        <taxon>Uroviricota</taxon>
        <taxon>Caudoviricetes</taxon>
        <taxon>Bakolyvirus</taxon>
        <taxon>Bakolyvirus simangalove</taxon>
    </lineage>
</organism>
<dbReference type="InterPro" id="IPR035421">
    <property type="entry name" value="Terminase_6C"/>
</dbReference>
<evidence type="ECO:0000256" key="4">
    <source>
        <dbReference type="ARBA" id="ARBA00023219"/>
    </source>
</evidence>
<protein>
    <submittedName>
        <fullName evidence="6">Terminase large subunit</fullName>
    </submittedName>
</protein>
<dbReference type="Gene3D" id="3.30.420.240">
    <property type="match status" value="1"/>
</dbReference>
<gene>
    <name evidence="6" type="ORF">S1_00032</name>
</gene>
<dbReference type="EMBL" id="MT740725">
    <property type="protein sequence ID" value="QMV32349.1"/>
    <property type="molecule type" value="Genomic_DNA"/>
</dbReference>
<evidence type="ECO:0000313" key="7">
    <source>
        <dbReference type="Proteomes" id="UP000515295"/>
    </source>
</evidence>
<evidence type="ECO:0000256" key="2">
    <source>
        <dbReference type="ARBA" id="ARBA00022741"/>
    </source>
</evidence>
<dbReference type="Pfam" id="PF17289">
    <property type="entry name" value="Terminase_6C"/>
    <property type="match status" value="1"/>
</dbReference>
<keyword evidence="3" id="KW-0067">ATP-binding</keyword>
<name>A0A7G5B7S6_9CAUD</name>
<dbReference type="Proteomes" id="UP000515295">
    <property type="component" value="Segment"/>
</dbReference>
<reference evidence="6 7" key="1">
    <citation type="submission" date="2020-07" db="EMBL/GenBank/DDBJ databases">
        <title>Ralstonia phages.</title>
        <authorList>
            <person name="Trotereau A."/>
            <person name="Boyer C."/>
            <person name="Torres-Barcelo C."/>
        </authorList>
    </citation>
    <scope>NUCLEOTIDE SEQUENCE [LARGE SCALE GENOMIC DNA]</scope>
</reference>